<dbReference type="AlphaFoldDB" id="A0AA39QAA5"/>
<comment type="caution">
    <text evidence="3">The sequence shown here is derived from an EMBL/GenBank/DDBJ whole genome shotgun (WGS) entry which is preliminary data.</text>
</comment>
<dbReference type="PANTHER" id="PTHR31840">
    <property type="entry name" value="COILED-COIL DOMAIN-CONTAINING PROTEIN 97"/>
    <property type="match status" value="1"/>
</dbReference>
<dbReference type="InterPro" id="IPR018613">
    <property type="entry name" value="Ccdc97-like"/>
</dbReference>
<evidence type="ECO:0000256" key="1">
    <source>
        <dbReference type="SAM" id="MobiDB-lite"/>
    </source>
</evidence>
<evidence type="ECO:0000313" key="4">
    <source>
        <dbReference type="Proteomes" id="UP001175228"/>
    </source>
</evidence>
<proteinExistence type="predicted"/>
<feature type="domain" description="CCD97-like C-terminal" evidence="2">
    <location>
        <begin position="136"/>
        <end position="235"/>
    </location>
</feature>
<gene>
    <name evidence="3" type="ORF">EDD18DRAFT_1071894</name>
</gene>
<dbReference type="Pfam" id="PF09747">
    <property type="entry name" value="CCD97-like_C"/>
    <property type="match status" value="1"/>
</dbReference>
<protein>
    <recommendedName>
        <fullName evidence="2">CCD97-like C-terminal domain-containing protein</fullName>
    </recommendedName>
</protein>
<feature type="region of interest" description="Disordered" evidence="1">
    <location>
        <begin position="152"/>
        <end position="180"/>
    </location>
</feature>
<evidence type="ECO:0000259" key="2">
    <source>
        <dbReference type="Pfam" id="PF09747"/>
    </source>
</evidence>
<dbReference type="InterPro" id="IPR040233">
    <property type="entry name" value="CCD97-like_C"/>
</dbReference>
<reference evidence="3" key="1">
    <citation type="submission" date="2023-06" db="EMBL/GenBank/DDBJ databases">
        <authorList>
            <consortium name="Lawrence Berkeley National Laboratory"/>
            <person name="Ahrendt S."/>
            <person name="Sahu N."/>
            <person name="Indic B."/>
            <person name="Wong-Bajracharya J."/>
            <person name="Merenyi Z."/>
            <person name="Ke H.-M."/>
            <person name="Monk M."/>
            <person name="Kocsube S."/>
            <person name="Drula E."/>
            <person name="Lipzen A."/>
            <person name="Balint B."/>
            <person name="Henrissat B."/>
            <person name="Andreopoulos B."/>
            <person name="Martin F.M."/>
            <person name="Harder C.B."/>
            <person name="Rigling D."/>
            <person name="Ford K.L."/>
            <person name="Foster G.D."/>
            <person name="Pangilinan J."/>
            <person name="Papanicolaou A."/>
            <person name="Barry K."/>
            <person name="LaButti K."/>
            <person name="Viragh M."/>
            <person name="Koriabine M."/>
            <person name="Yan M."/>
            <person name="Riley R."/>
            <person name="Champramary S."/>
            <person name="Plett K.L."/>
            <person name="Tsai I.J."/>
            <person name="Slot J."/>
            <person name="Sipos G."/>
            <person name="Plett J."/>
            <person name="Nagy L.G."/>
            <person name="Grigoriev I.V."/>
        </authorList>
    </citation>
    <scope>NUCLEOTIDE SEQUENCE</scope>
    <source>
        <strain evidence="3">HWK02</strain>
    </source>
</reference>
<dbReference type="EMBL" id="JAUEPU010000011">
    <property type="protein sequence ID" value="KAK0498654.1"/>
    <property type="molecule type" value="Genomic_DNA"/>
</dbReference>
<keyword evidence="4" id="KW-1185">Reference proteome</keyword>
<evidence type="ECO:0000313" key="3">
    <source>
        <dbReference type="EMBL" id="KAK0498654.1"/>
    </source>
</evidence>
<feature type="region of interest" description="Disordered" evidence="1">
    <location>
        <begin position="215"/>
        <end position="238"/>
    </location>
</feature>
<sequence>MSTAVVLNETAILSFIGLPLDGSYHPSPTAEPIDFLKRHLQHLPPHLVAHFSLITTPKQRAAISTVRNRRLKYAESDPTDLSFTAARSTWPTFWEGRERRGIEEGKAEKDWAQHEFLHGSAKHVGKLGDLLGGYEEEREAARVRSIRREEAAREEFIPEEDESDSDEDESEQVSNALANLEFESEGDQRISFLRRIKERFIYGLLENINYDAVDWDESLDTENDREAEERWFDDEEED</sequence>
<dbReference type="PANTHER" id="PTHR31840:SF1">
    <property type="entry name" value="COILED-COIL DOMAIN-CONTAINING PROTEIN 97"/>
    <property type="match status" value="1"/>
</dbReference>
<accession>A0AA39QAA5</accession>
<name>A0AA39QAA5_9AGAR</name>
<feature type="compositionally biased region" description="Acidic residues" evidence="1">
    <location>
        <begin position="157"/>
        <end position="171"/>
    </location>
</feature>
<dbReference type="Proteomes" id="UP001175228">
    <property type="component" value="Unassembled WGS sequence"/>
</dbReference>
<organism evidence="3 4">
    <name type="scientific">Armillaria luteobubalina</name>
    <dbReference type="NCBI Taxonomy" id="153913"/>
    <lineage>
        <taxon>Eukaryota</taxon>
        <taxon>Fungi</taxon>
        <taxon>Dikarya</taxon>
        <taxon>Basidiomycota</taxon>
        <taxon>Agaricomycotina</taxon>
        <taxon>Agaricomycetes</taxon>
        <taxon>Agaricomycetidae</taxon>
        <taxon>Agaricales</taxon>
        <taxon>Marasmiineae</taxon>
        <taxon>Physalacriaceae</taxon>
        <taxon>Armillaria</taxon>
    </lineage>
</organism>